<keyword evidence="2" id="KW-1185">Reference proteome</keyword>
<organism evidence="1 2">
    <name type="scientific">Micromonospora gifhornensis</name>
    <dbReference type="NCBI Taxonomy" id="84594"/>
    <lineage>
        <taxon>Bacteria</taxon>
        <taxon>Bacillati</taxon>
        <taxon>Actinomycetota</taxon>
        <taxon>Actinomycetes</taxon>
        <taxon>Micromonosporales</taxon>
        <taxon>Micromonosporaceae</taxon>
        <taxon>Micromonospora</taxon>
    </lineage>
</organism>
<accession>A0ABQ4IHL4</accession>
<proteinExistence type="predicted"/>
<evidence type="ECO:0000313" key="1">
    <source>
        <dbReference type="EMBL" id="GIJ17331.1"/>
    </source>
</evidence>
<evidence type="ECO:0000313" key="2">
    <source>
        <dbReference type="Proteomes" id="UP000647860"/>
    </source>
</evidence>
<dbReference type="RefSeq" id="WP_204292011.1">
    <property type="nucleotide sequence ID" value="NZ_BAAAGZ010000018.1"/>
</dbReference>
<evidence type="ECO:0008006" key="3">
    <source>
        <dbReference type="Google" id="ProtNLM"/>
    </source>
</evidence>
<dbReference type="Proteomes" id="UP000647860">
    <property type="component" value="Unassembled WGS sequence"/>
</dbReference>
<name>A0ABQ4IHL4_9ACTN</name>
<comment type="caution">
    <text evidence="1">The sequence shown here is derived from an EMBL/GenBank/DDBJ whole genome shotgun (WGS) entry which is preliminary data.</text>
</comment>
<dbReference type="EMBL" id="BOPA01000027">
    <property type="protein sequence ID" value="GIJ17331.1"/>
    <property type="molecule type" value="Genomic_DNA"/>
</dbReference>
<reference evidence="1 2" key="1">
    <citation type="submission" date="2021-01" db="EMBL/GenBank/DDBJ databases">
        <title>Whole genome shotgun sequence of Verrucosispora gifhornensis NBRC 16317.</title>
        <authorList>
            <person name="Komaki H."/>
            <person name="Tamura T."/>
        </authorList>
    </citation>
    <scope>NUCLEOTIDE SEQUENCE [LARGE SCALE GENOMIC DNA]</scope>
    <source>
        <strain evidence="1 2">NBRC 16317</strain>
    </source>
</reference>
<sequence length="199" mass="20752">MGYRPGPNELLRAARLARRSPSGSGRPMSRQELADAVNAYAYRHAGRRVSVDARYVGKLERGEHRWPFEPCRTALREVLGKATDAELGFFIIHGHARDPGGGPARGMHLGMPAVESEDGVGGVGEGSNVGEAGGGLVVPGGAATVRVSLTVEAAQVRVVREEDPSGRVAVLAGPVQVFIEPSGTETILTSDADPLGPGV</sequence>
<gene>
    <name evidence="1" type="ORF">Vgi01_40150</name>
</gene>
<protein>
    <recommendedName>
        <fullName evidence="3">Helix-turn-helix domain-containing protein</fullName>
    </recommendedName>
</protein>